<feature type="binding site" evidence="7">
    <location>
        <position position="133"/>
    </location>
    <ligand>
        <name>Zn(2+)</name>
        <dbReference type="ChEBI" id="CHEBI:29105"/>
        <label>2</label>
    </ligand>
</feature>
<evidence type="ECO:0000256" key="7">
    <source>
        <dbReference type="PIRSR" id="PIRSR001235-1"/>
    </source>
</evidence>
<dbReference type="InterPro" id="IPR011650">
    <property type="entry name" value="Peptidase_M20_dimer"/>
</dbReference>
<organism evidence="10 11">
    <name type="scientific">Niallia nealsonii</name>
    <dbReference type="NCBI Taxonomy" id="115979"/>
    <lineage>
        <taxon>Bacteria</taxon>
        <taxon>Bacillati</taxon>
        <taxon>Bacillota</taxon>
        <taxon>Bacilli</taxon>
        <taxon>Bacillales</taxon>
        <taxon>Bacillaceae</taxon>
        <taxon>Niallia</taxon>
    </lineage>
</organism>
<feature type="binding site" evidence="7">
    <location>
        <position position="388"/>
    </location>
    <ligand>
        <name>Zn(2+)</name>
        <dbReference type="ChEBI" id="CHEBI:29105"/>
        <label>2</label>
    </ligand>
</feature>
<protein>
    <submittedName>
        <fullName evidence="10">Zn-dependent hydrolase</fullName>
    </submittedName>
</protein>
<dbReference type="Pfam" id="PF01546">
    <property type="entry name" value="Peptidase_M20"/>
    <property type="match status" value="1"/>
</dbReference>
<feature type="binding site" evidence="8">
    <location>
        <position position="281"/>
    </location>
    <ligand>
        <name>allantoate</name>
        <dbReference type="ChEBI" id="CHEBI:17536"/>
    </ligand>
</feature>
<proteinExistence type="inferred from homology"/>
<feature type="binding site" evidence="8">
    <location>
        <position position="222"/>
    </location>
    <ligand>
        <name>allantoate</name>
        <dbReference type="ChEBI" id="CHEBI:17536"/>
    </ligand>
</feature>
<feature type="binding site" evidence="7">
    <location>
        <position position="98"/>
    </location>
    <ligand>
        <name>Zn(2+)</name>
        <dbReference type="ChEBI" id="CHEBI:29105"/>
        <label>1</label>
    </ligand>
</feature>
<comment type="caution">
    <text evidence="10">The sequence shown here is derived from an EMBL/GenBank/DDBJ whole genome shotgun (WGS) entry which is preliminary data.</text>
</comment>
<dbReference type="InterPro" id="IPR010158">
    <property type="entry name" value="Amidase_Cbmase"/>
</dbReference>
<evidence type="ECO:0000256" key="3">
    <source>
        <dbReference type="ARBA" id="ARBA00011738"/>
    </source>
</evidence>
<dbReference type="Pfam" id="PF07687">
    <property type="entry name" value="M20_dimer"/>
    <property type="match status" value="1"/>
</dbReference>
<evidence type="ECO:0000256" key="6">
    <source>
        <dbReference type="ARBA" id="ARBA00023211"/>
    </source>
</evidence>
<keyword evidence="5 10" id="KW-0378">Hydrolase</keyword>
<dbReference type="AlphaFoldDB" id="A0A2N0Z783"/>
<evidence type="ECO:0000256" key="2">
    <source>
        <dbReference type="ARBA" id="ARBA00006153"/>
    </source>
</evidence>
<dbReference type="EMBL" id="PISE01000004">
    <property type="protein sequence ID" value="PKG25344.1"/>
    <property type="molecule type" value="Genomic_DNA"/>
</dbReference>
<dbReference type="NCBIfam" id="NF006771">
    <property type="entry name" value="PRK09290.1-5"/>
    <property type="match status" value="1"/>
</dbReference>
<evidence type="ECO:0000256" key="4">
    <source>
        <dbReference type="ARBA" id="ARBA00022723"/>
    </source>
</evidence>
<dbReference type="SUPFAM" id="SSF53187">
    <property type="entry name" value="Zn-dependent exopeptidases"/>
    <property type="match status" value="1"/>
</dbReference>
<dbReference type="RefSeq" id="WP_101175449.1">
    <property type="nucleotide sequence ID" value="NZ_PISE01000004.1"/>
</dbReference>
<keyword evidence="7" id="KW-0862">Zinc</keyword>
<dbReference type="InterPro" id="IPR036264">
    <property type="entry name" value="Bact_exopeptidase_dim_dom"/>
</dbReference>
<comment type="cofactor">
    <cofactor evidence="1">
        <name>Mn(2+)</name>
        <dbReference type="ChEBI" id="CHEBI:29035"/>
    </cofactor>
</comment>
<dbReference type="GO" id="GO:0016813">
    <property type="term" value="F:hydrolase activity, acting on carbon-nitrogen (but not peptide) bonds, in linear amidines"/>
    <property type="evidence" value="ECO:0007669"/>
    <property type="project" value="InterPro"/>
</dbReference>
<comment type="subunit">
    <text evidence="3">Homodimer.</text>
</comment>
<evidence type="ECO:0000256" key="1">
    <source>
        <dbReference type="ARBA" id="ARBA00001936"/>
    </source>
</evidence>
<comment type="similarity">
    <text evidence="2">Belongs to the peptidase M20 family.</text>
</comment>
<evidence type="ECO:0000313" key="11">
    <source>
        <dbReference type="Proteomes" id="UP000233375"/>
    </source>
</evidence>
<dbReference type="PANTHER" id="PTHR32494">
    <property type="entry name" value="ALLANTOATE DEIMINASE-RELATED"/>
    <property type="match status" value="1"/>
</dbReference>
<dbReference type="Proteomes" id="UP000233375">
    <property type="component" value="Unassembled WGS sequence"/>
</dbReference>
<evidence type="ECO:0000313" key="10">
    <source>
        <dbReference type="EMBL" id="PKG25344.1"/>
    </source>
</evidence>
<dbReference type="GO" id="GO:0046872">
    <property type="term" value="F:metal ion binding"/>
    <property type="evidence" value="ECO:0007669"/>
    <property type="project" value="UniProtKB-KW"/>
</dbReference>
<sequence length="418" mass="45602">MIKDSINIKINKDRLFSRLIELGNIGKGISGGVSRIAFSEEDKRGLELIESYMKEAGLCVRYDFAGNLIGRKEGENPSAPVVLTGSHSDTVYEGGKFDGSLGIIGGIEVLQVMKEQGIITEHPIEVIAYRDEEGCRFKAGYSGSRAMTGKWNSETLNYMDSNGMTIRDVLKLNGFDPNKVHEAQRSRKSVKAHVELHIEQGKVLEQKQQSVGIVSGICGSSRGRILLRGEAGHAGTTPMNLRRDPLVAAAKIIQMINEEANKTLTTVGTVGKLEVFPGGANVIPDRVEFSVDIRDLNGNVRDTVEEKVLLRAKEICQESGINMEVLVWRKGESKLCSESIQNIIKDACLKSSVDVFSLPSGAGHDSGNFDGFCPMGMIFVRSKDGVSHHPAEWSSPEDCVIGTNVLYHTLLDLAVLVK</sequence>
<feature type="binding site" evidence="7">
    <location>
        <position position="87"/>
    </location>
    <ligand>
        <name>Zn(2+)</name>
        <dbReference type="ChEBI" id="CHEBI:29105"/>
        <label>1</label>
    </ligand>
</feature>
<keyword evidence="11" id="KW-1185">Reference proteome</keyword>
<feature type="domain" description="Peptidase M20 dimerisation" evidence="9">
    <location>
        <begin position="218"/>
        <end position="314"/>
    </location>
</feature>
<accession>A0A2N0Z783</accession>
<comment type="cofactor">
    <cofactor evidence="7">
        <name>Zn(2+)</name>
        <dbReference type="ChEBI" id="CHEBI:29105"/>
    </cofactor>
    <text evidence="7">Binds 2 Zn(2+) ions per subunit.</text>
</comment>
<evidence type="ECO:0000259" key="9">
    <source>
        <dbReference type="Pfam" id="PF07687"/>
    </source>
</evidence>
<name>A0A2N0Z783_9BACI</name>
<dbReference type="PANTHER" id="PTHR32494:SF19">
    <property type="entry name" value="ALLANTOATE DEIMINASE-RELATED"/>
    <property type="match status" value="1"/>
</dbReference>
<dbReference type="Gene3D" id="3.30.70.360">
    <property type="match status" value="1"/>
</dbReference>
<dbReference type="PIRSF" id="PIRSF001235">
    <property type="entry name" value="Amidase_carbamoylase"/>
    <property type="match status" value="1"/>
</dbReference>
<dbReference type="NCBIfam" id="TIGR01879">
    <property type="entry name" value="hydantase"/>
    <property type="match status" value="1"/>
</dbReference>
<keyword evidence="6" id="KW-0464">Manganese</keyword>
<dbReference type="Gene3D" id="3.40.630.10">
    <property type="entry name" value="Zn peptidases"/>
    <property type="match status" value="1"/>
</dbReference>
<feature type="binding site" evidence="7">
    <location>
        <position position="98"/>
    </location>
    <ligand>
        <name>Zn(2+)</name>
        <dbReference type="ChEBI" id="CHEBI:29105"/>
        <label>2</label>
    </ligand>
</feature>
<feature type="binding site" evidence="7">
    <location>
        <position position="197"/>
    </location>
    <ligand>
        <name>Zn(2+)</name>
        <dbReference type="ChEBI" id="CHEBI:29105"/>
        <label>1</label>
    </ligand>
</feature>
<dbReference type="SUPFAM" id="SSF55031">
    <property type="entry name" value="Bacterial exopeptidase dimerisation domain"/>
    <property type="match status" value="1"/>
</dbReference>
<keyword evidence="4 7" id="KW-0479">Metal-binding</keyword>
<reference evidence="10 11" key="1">
    <citation type="journal article" date="2003" name="Int. J. Syst. Evol. Microbiol.">
        <title>Bacillus nealsonii sp. nov., isolated from a spacecraft-assembly facility, whose spores are gamma-radiation resistant.</title>
        <authorList>
            <person name="Venkateswaran K."/>
            <person name="Kempf M."/>
            <person name="Chen F."/>
            <person name="Satomi M."/>
            <person name="Nicholson W."/>
            <person name="Kern R."/>
        </authorList>
    </citation>
    <scope>NUCLEOTIDE SEQUENCE [LARGE SCALE GENOMIC DNA]</scope>
    <source>
        <strain evidence="10 11">FO-92</strain>
    </source>
</reference>
<gene>
    <name evidence="10" type="ORF">CWS01_02370</name>
</gene>
<dbReference type="InterPro" id="IPR002933">
    <property type="entry name" value="Peptidase_M20"/>
</dbReference>
<evidence type="ECO:0000256" key="5">
    <source>
        <dbReference type="ARBA" id="ARBA00022801"/>
    </source>
</evidence>
<evidence type="ECO:0000256" key="8">
    <source>
        <dbReference type="PIRSR" id="PIRSR001235-2"/>
    </source>
</evidence>
<feature type="binding site" evidence="8">
    <location>
        <position position="294"/>
    </location>
    <ligand>
        <name>allantoate</name>
        <dbReference type="ChEBI" id="CHEBI:17536"/>
    </ligand>
</feature>
<dbReference type="OrthoDB" id="9808195at2"/>
<dbReference type="CDD" id="cd03884">
    <property type="entry name" value="M20_bAS"/>
    <property type="match status" value="1"/>
</dbReference>